<keyword evidence="1" id="KW-1133">Transmembrane helix</keyword>
<organism evidence="2 3">
    <name type="scientific">Candidula unifasciata</name>
    <dbReference type="NCBI Taxonomy" id="100452"/>
    <lineage>
        <taxon>Eukaryota</taxon>
        <taxon>Metazoa</taxon>
        <taxon>Spiralia</taxon>
        <taxon>Lophotrochozoa</taxon>
        <taxon>Mollusca</taxon>
        <taxon>Gastropoda</taxon>
        <taxon>Heterobranchia</taxon>
        <taxon>Euthyneura</taxon>
        <taxon>Panpulmonata</taxon>
        <taxon>Eupulmonata</taxon>
        <taxon>Stylommatophora</taxon>
        <taxon>Helicina</taxon>
        <taxon>Helicoidea</taxon>
        <taxon>Geomitridae</taxon>
        <taxon>Candidula</taxon>
    </lineage>
</organism>
<keyword evidence="1" id="KW-0472">Membrane</keyword>
<feature type="non-terminal residue" evidence="2">
    <location>
        <position position="1"/>
    </location>
</feature>
<evidence type="ECO:0000313" key="2">
    <source>
        <dbReference type="EMBL" id="CAG5124856.1"/>
    </source>
</evidence>
<comment type="caution">
    <text evidence="2">The sequence shown here is derived from an EMBL/GenBank/DDBJ whole genome shotgun (WGS) entry which is preliminary data.</text>
</comment>
<sequence length="75" mass="8217">MSKQGQRLLLSLTSATDDTDEFHMFGLEGIVAAVGGILCLVFVVLMCTCKKEERKEGGEIIELHETSKKGEKKST</sequence>
<feature type="transmembrane region" description="Helical" evidence="1">
    <location>
        <begin position="22"/>
        <end position="45"/>
    </location>
</feature>
<keyword evidence="1" id="KW-0812">Transmembrane</keyword>
<proteinExistence type="predicted"/>
<gene>
    <name evidence="2" type="ORF">CUNI_LOCUS10414</name>
</gene>
<accession>A0A8S3ZCN4</accession>
<protein>
    <submittedName>
        <fullName evidence="2">Uncharacterized protein</fullName>
    </submittedName>
</protein>
<keyword evidence="3" id="KW-1185">Reference proteome</keyword>
<name>A0A8S3ZCN4_9EUPU</name>
<dbReference type="AlphaFoldDB" id="A0A8S3ZCN4"/>
<reference evidence="2" key="1">
    <citation type="submission" date="2021-04" db="EMBL/GenBank/DDBJ databases">
        <authorList>
            <consortium name="Molecular Ecology Group"/>
        </authorList>
    </citation>
    <scope>NUCLEOTIDE SEQUENCE</scope>
</reference>
<evidence type="ECO:0000313" key="3">
    <source>
        <dbReference type="Proteomes" id="UP000678393"/>
    </source>
</evidence>
<dbReference type="Proteomes" id="UP000678393">
    <property type="component" value="Unassembled WGS sequence"/>
</dbReference>
<evidence type="ECO:0000256" key="1">
    <source>
        <dbReference type="SAM" id="Phobius"/>
    </source>
</evidence>
<dbReference type="EMBL" id="CAJHNH020001890">
    <property type="protein sequence ID" value="CAG5124856.1"/>
    <property type="molecule type" value="Genomic_DNA"/>
</dbReference>